<dbReference type="Proteomes" id="UP000264820">
    <property type="component" value="Unplaced"/>
</dbReference>
<evidence type="ECO:0000313" key="6">
    <source>
        <dbReference type="Proteomes" id="UP000264820"/>
    </source>
</evidence>
<dbReference type="Ensembl" id="ENSHCOT00000017258.1">
    <property type="protein sequence ID" value="ENSHCOP00000024241.1"/>
    <property type="gene ID" value="ENSHCOG00000013420.1"/>
</dbReference>
<feature type="region of interest" description="Disordered" evidence="3">
    <location>
        <begin position="65"/>
        <end position="97"/>
    </location>
</feature>
<protein>
    <submittedName>
        <fullName evidence="5">Uncharacterized protein</fullName>
    </submittedName>
</protein>
<reference evidence="5" key="2">
    <citation type="submission" date="2025-09" db="UniProtKB">
        <authorList>
            <consortium name="Ensembl"/>
        </authorList>
    </citation>
    <scope>IDENTIFICATION</scope>
</reference>
<keyword evidence="4" id="KW-0732">Signal</keyword>
<keyword evidence="6" id="KW-1185">Reference proteome</keyword>
<reference evidence="5" key="1">
    <citation type="submission" date="2025-08" db="UniProtKB">
        <authorList>
            <consortium name="Ensembl"/>
        </authorList>
    </citation>
    <scope>IDENTIFICATION</scope>
</reference>
<evidence type="ECO:0000313" key="5">
    <source>
        <dbReference type="Ensembl" id="ENSHCOP00000024241.1"/>
    </source>
</evidence>
<comment type="similarity">
    <text evidence="1">Belongs to the tachykinin family.</text>
</comment>
<dbReference type="InterPro" id="IPR013055">
    <property type="entry name" value="Tachy_Neuro_lke_CS"/>
</dbReference>
<feature type="compositionally biased region" description="Basic and acidic residues" evidence="3">
    <location>
        <begin position="66"/>
        <end position="78"/>
    </location>
</feature>
<proteinExistence type="inferred from homology"/>
<dbReference type="PROSITE" id="PS00267">
    <property type="entry name" value="TACHYKININ"/>
    <property type="match status" value="1"/>
</dbReference>
<organism evidence="5 6">
    <name type="scientific">Hippocampus comes</name>
    <name type="common">Tiger tail seahorse</name>
    <dbReference type="NCBI Taxonomy" id="109280"/>
    <lineage>
        <taxon>Eukaryota</taxon>
        <taxon>Metazoa</taxon>
        <taxon>Chordata</taxon>
        <taxon>Craniata</taxon>
        <taxon>Vertebrata</taxon>
        <taxon>Euteleostomi</taxon>
        <taxon>Actinopterygii</taxon>
        <taxon>Neopterygii</taxon>
        <taxon>Teleostei</taxon>
        <taxon>Neoteleostei</taxon>
        <taxon>Acanthomorphata</taxon>
        <taxon>Syngnathiaria</taxon>
        <taxon>Syngnathiformes</taxon>
        <taxon>Syngnathoidei</taxon>
        <taxon>Syngnathidae</taxon>
        <taxon>Hippocampus</taxon>
    </lineage>
</organism>
<name>A0A3Q3DZ46_HIPCM</name>
<dbReference type="AlphaFoldDB" id="A0A3Q3DZ46"/>
<evidence type="ECO:0000256" key="2">
    <source>
        <dbReference type="ARBA" id="ARBA00022815"/>
    </source>
</evidence>
<evidence type="ECO:0000256" key="1">
    <source>
        <dbReference type="ARBA" id="ARBA00007518"/>
    </source>
</evidence>
<evidence type="ECO:0000256" key="3">
    <source>
        <dbReference type="SAM" id="MobiDB-lite"/>
    </source>
</evidence>
<feature type="compositionally biased region" description="Polar residues" evidence="3">
    <location>
        <begin position="85"/>
        <end position="97"/>
    </location>
</feature>
<accession>A0A3Q3DZ46</accession>
<evidence type="ECO:0000256" key="4">
    <source>
        <dbReference type="SAM" id="SignalP"/>
    </source>
</evidence>
<keyword evidence="2" id="KW-0027">Amidation</keyword>
<feature type="chain" id="PRO_5018532712" evidence="4">
    <location>
        <begin position="23"/>
        <end position="97"/>
    </location>
</feature>
<sequence length="97" mass="10948">MDKWRLVFVFVTFCTLVEIYEGASRDEEERQPLGEAKSTEGALLWPIATLVKRSKALQFYGLMGKRSGDTSHPEKQIDDYPADTNFGSKMSNSPELS</sequence>
<feature type="signal peptide" evidence="4">
    <location>
        <begin position="1"/>
        <end position="22"/>
    </location>
</feature>